<evidence type="ECO:0000313" key="2">
    <source>
        <dbReference type="Proteomes" id="UP001470230"/>
    </source>
</evidence>
<organism evidence="1 2">
    <name type="scientific">Tritrichomonas musculus</name>
    <dbReference type="NCBI Taxonomy" id="1915356"/>
    <lineage>
        <taxon>Eukaryota</taxon>
        <taxon>Metamonada</taxon>
        <taxon>Parabasalia</taxon>
        <taxon>Tritrichomonadida</taxon>
        <taxon>Tritrichomonadidae</taxon>
        <taxon>Tritrichomonas</taxon>
    </lineage>
</organism>
<evidence type="ECO:0000313" key="1">
    <source>
        <dbReference type="EMBL" id="KAK8891692.1"/>
    </source>
</evidence>
<sequence>MNKITHLHSEKKNENLGLLLKKFIQSTLETIFRPNKASQTVLSNTGSDIDITALILSIINPVPDPMIYLEEKGGLIRNYGVSVIIDPSFSCLFNISVANTLLTIGTVLSSFAALDLLCFDLIVAGNPNPTPLFSLLEKRVQKADLASAINVAYDLRRMRSKDYTSFLFILTDGLYEKAERNRILQVVNNFVQSGTSVFGIGVGSYPKGIEELFPQIVFSPNPFIVMKCVASLFGDSISGKKDEMPSIYPPEL</sequence>
<comment type="caution">
    <text evidence="1">The sequence shown here is derived from an EMBL/GenBank/DDBJ whole genome shotgun (WGS) entry which is preliminary data.</text>
</comment>
<proteinExistence type="predicted"/>
<protein>
    <recommendedName>
        <fullName evidence="3">VWFA domain-containing protein</fullName>
    </recommendedName>
</protein>
<dbReference type="Proteomes" id="UP001470230">
    <property type="component" value="Unassembled WGS sequence"/>
</dbReference>
<evidence type="ECO:0008006" key="3">
    <source>
        <dbReference type="Google" id="ProtNLM"/>
    </source>
</evidence>
<name>A0ABR2KMQ2_9EUKA</name>
<reference evidence="1 2" key="1">
    <citation type="submission" date="2024-04" db="EMBL/GenBank/DDBJ databases">
        <title>Tritrichomonas musculus Genome.</title>
        <authorList>
            <person name="Alves-Ferreira E."/>
            <person name="Grigg M."/>
            <person name="Lorenzi H."/>
            <person name="Galac M."/>
        </authorList>
    </citation>
    <scope>NUCLEOTIDE SEQUENCE [LARGE SCALE GENOMIC DNA]</scope>
    <source>
        <strain evidence="1 2">EAF2021</strain>
    </source>
</reference>
<gene>
    <name evidence="1" type="ORF">M9Y10_028912</name>
</gene>
<dbReference type="SUPFAM" id="SSF53300">
    <property type="entry name" value="vWA-like"/>
    <property type="match status" value="1"/>
</dbReference>
<keyword evidence="2" id="KW-1185">Reference proteome</keyword>
<accession>A0ABR2KMQ2</accession>
<dbReference type="EMBL" id="JAPFFF010000004">
    <property type="protein sequence ID" value="KAK8891692.1"/>
    <property type="molecule type" value="Genomic_DNA"/>
</dbReference>
<dbReference type="InterPro" id="IPR036465">
    <property type="entry name" value="vWFA_dom_sf"/>
</dbReference>